<dbReference type="InterPro" id="IPR010982">
    <property type="entry name" value="Lambda_DNA-bd_dom_sf"/>
</dbReference>
<dbReference type="PROSITE" id="PS50943">
    <property type="entry name" value="HTH_CROC1"/>
    <property type="match status" value="1"/>
</dbReference>
<evidence type="ECO:0000256" key="1">
    <source>
        <dbReference type="ARBA" id="ARBA00023125"/>
    </source>
</evidence>
<dbReference type="PANTHER" id="PTHR46558">
    <property type="entry name" value="TRACRIPTIONAL REGULATORY PROTEIN-RELATED-RELATED"/>
    <property type="match status" value="1"/>
</dbReference>
<dbReference type="PANTHER" id="PTHR46558:SF11">
    <property type="entry name" value="HTH-TYPE TRANSCRIPTIONAL REGULATOR XRE"/>
    <property type="match status" value="1"/>
</dbReference>
<dbReference type="EMBL" id="VBUU01000024">
    <property type="protein sequence ID" value="TLG03836.1"/>
    <property type="molecule type" value="Genomic_DNA"/>
</dbReference>
<reference evidence="3 4" key="1">
    <citation type="submission" date="2019-05" db="EMBL/GenBank/DDBJ databases">
        <title>Genomes sequences of two Nocardia cyriacigeorgica environmental isolates, type strains Nocardia asteroides ATCC 19247 and Nocardia cyriacigeorgica DSM 44484.</title>
        <authorList>
            <person name="Vautrin F."/>
            <person name="Bergeron E."/>
            <person name="Dubost A."/>
            <person name="Abrouk D."/>
            <person name="Rodriguez Nava V."/>
            <person name="Pujic P."/>
        </authorList>
    </citation>
    <scope>NUCLEOTIDE SEQUENCE [LARGE SCALE GENOMIC DNA]</scope>
    <source>
        <strain evidence="3 4">EML 1456</strain>
    </source>
</reference>
<dbReference type="SMART" id="SM00530">
    <property type="entry name" value="HTH_XRE"/>
    <property type="match status" value="1"/>
</dbReference>
<dbReference type="Pfam" id="PF01381">
    <property type="entry name" value="HTH_3"/>
    <property type="match status" value="1"/>
</dbReference>
<dbReference type="Gene3D" id="1.10.260.40">
    <property type="entry name" value="lambda repressor-like DNA-binding domains"/>
    <property type="match status" value="1"/>
</dbReference>
<sequence length="219" mass="23857">MRLNYRGTMTTTGDVIRRRRKQLNLSQAALGRLVGIDQKTVSRYESGEAVPDIVTGARLAEALGVSVNELAGRATRTLDLGGEWTAAWQTWGDSGERVDVHPLDMTQDGLFLRLDGARARPVSEGSYEWVGELRIFDNESLIGWYVASEGAVRSKGSLYFALHPQGLAMAGSWVGQSAAGLVIRGWGAITRRAELAEPLVDALKATDGNLEAWPNNMTR</sequence>
<gene>
    <name evidence="3" type="ORF">FEK35_21090</name>
</gene>
<evidence type="ECO:0000313" key="4">
    <source>
        <dbReference type="Proteomes" id="UP000308349"/>
    </source>
</evidence>
<protein>
    <submittedName>
        <fullName evidence="3">Helix-turn-helix transcriptional regulator</fullName>
    </submittedName>
</protein>
<dbReference type="GO" id="GO:0003677">
    <property type="term" value="F:DNA binding"/>
    <property type="evidence" value="ECO:0007669"/>
    <property type="project" value="UniProtKB-KW"/>
</dbReference>
<dbReference type="SUPFAM" id="SSF47413">
    <property type="entry name" value="lambda repressor-like DNA-binding domains"/>
    <property type="match status" value="1"/>
</dbReference>
<dbReference type="OrthoDB" id="7428772at2"/>
<evidence type="ECO:0000313" key="3">
    <source>
        <dbReference type="EMBL" id="TLG03836.1"/>
    </source>
</evidence>
<proteinExistence type="predicted"/>
<dbReference type="AlphaFoldDB" id="A0A5R8PAJ5"/>
<organism evidence="3 4">
    <name type="scientific">Nocardia cyriacigeorgica</name>
    <dbReference type="NCBI Taxonomy" id="135487"/>
    <lineage>
        <taxon>Bacteria</taxon>
        <taxon>Bacillati</taxon>
        <taxon>Actinomycetota</taxon>
        <taxon>Actinomycetes</taxon>
        <taxon>Mycobacteriales</taxon>
        <taxon>Nocardiaceae</taxon>
        <taxon>Nocardia</taxon>
    </lineage>
</organism>
<comment type="caution">
    <text evidence="3">The sequence shown here is derived from an EMBL/GenBank/DDBJ whole genome shotgun (WGS) entry which is preliminary data.</text>
</comment>
<accession>A0A5R8PAJ5</accession>
<dbReference type="Proteomes" id="UP000308349">
    <property type="component" value="Unassembled WGS sequence"/>
</dbReference>
<feature type="domain" description="HTH cro/C1-type" evidence="2">
    <location>
        <begin position="16"/>
        <end position="70"/>
    </location>
</feature>
<evidence type="ECO:0000259" key="2">
    <source>
        <dbReference type="PROSITE" id="PS50943"/>
    </source>
</evidence>
<dbReference type="CDD" id="cd00093">
    <property type="entry name" value="HTH_XRE"/>
    <property type="match status" value="1"/>
</dbReference>
<keyword evidence="1" id="KW-0238">DNA-binding</keyword>
<dbReference type="InterPro" id="IPR001387">
    <property type="entry name" value="Cro/C1-type_HTH"/>
</dbReference>
<name>A0A5R8PAJ5_9NOCA</name>